<accession>A0A9Q0BN60</accession>
<evidence type="ECO:0000313" key="2">
    <source>
        <dbReference type="Proteomes" id="UP001059596"/>
    </source>
</evidence>
<dbReference type="Proteomes" id="UP001059596">
    <property type="component" value="Unassembled WGS sequence"/>
</dbReference>
<protein>
    <submittedName>
        <fullName evidence="1">Uncharacterized protein</fullName>
    </submittedName>
</protein>
<organism evidence="1 2">
    <name type="scientific">Drosophila gunungcola</name>
    <name type="common">fruit fly</name>
    <dbReference type="NCBI Taxonomy" id="103775"/>
    <lineage>
        <taxon>Eukaryota</taxon>
        <taxon>Metazoa</taxon>
        <taxon>Ecdysozoa</taxon>
        <taxon>Arthropoda</taxon>
        <taxon>Hexapoda</taxon>
        <taxon>Insecta</taxon>
        <taxon>Pterygota</taxon>
        <taxon>Neoptera</taxon>
        <taxon>Endopterygota</taxon>
        <taxon>Diptera</taxon>
        <taxon>Brachycera</taxon>
        <taxon>Muscomorpha</taxon>
        <taxon>Ephydroidea</taxon>
        <taxon>Drosophilidae</taxon>
        <taxon>Drosophila</taxon>
        <taxon>Sophophora</taxon>
    </lineage>
</organism>
<dbReference type="AlphaFoldDB" id="A0A9Q0BN60"/>
<gene>
    <name evidence="1" type="ORF">M5D96_009042</name>
</gene>
<keyword evidence="2" id="KW-1185">Reference proteome</keyword>
<evidence type="ECO:0000313" key="1">
    <source>
        <dbReference type="EMBL" id="KAI8038001.1"/>
    </source>
</evidence>
<comment type="caution">
    <text evidence="1">The sequence shown here is derived from an EMBL/GenBank/DDBJ whole genome shotgun (WGS) entry which is preliminary data.</text>
</comment>
<name>A0A9Q0BN60_9MUSC</name>
<dbReference type="EMBL" id="JAMKOV010000009">
    <property type="protein sequence ID" value="KAI8038001.1"/>
    <property type="molecule type" value="Genomic_DNA"/>
</dbReference>
<proteinExistence type="predicted"/>
<sequence length="47" mass="5541">MDHQRNGYECMYEMSLGSASNCLFKMNRKKRDSTQNKLTEMCVMDKS</sequence>
<reference evidence="1" key="1">
    <citation type="journal article" date="2023" name="Genome Biol. Evol.">
        <title>Long-read-based Genome Assembly of Drosophila gunungcola Reveals Fewer Chemosensory Genes in Flower-breeding Species.</title>
        <authorList>
            <person name="Negi A."/>
            <person name="Liao B.Y."/>
            <person name="Yeh S.D."/>
        </authorList>
    </citation>
    <scope>NUCLEOTIDE SEQUENCE</scope>
    <source>
        <strain evidence="1">Sukarami</strain>
    </source>
</reference>